<evidence type="ECO:0000256" key="2">
    <source>
        <dbReference type="ARBA" id="ARBA00052401"/>
    </source>
</evidence>
<feature type="active site" description="Proton donor" evidence="3">
    <location>
        <position position="239"/>
    </location>
</feature>
<feature type="binding site" evidence="3">
    <location>
        <position position="198"/>
    </location>
    <ligand>
        <name>substrate</name>
    </ligand>
</feature>
<dbReference type="NCBIfam" id="TIGR00512">
    <property type="entry name" value="salvage_mtnA"/>
    <property type="match status" value="1"/>
</dbReference>
<dbReference type="EMBL" id="MPDK01000007">
    <property type="protein sequence ID" value="PWI57997.1"/>
    <property type="molecule type" value="Genomic_DNA"/>
</dbReference>
<dbReference type="InterPro" id="IPR000649">
    <property type="entry name" value="IF-2B-related"/>
</dbReference>
<dbReference type="FunFam" id="1.20.120.420:FF:000003">
    <property type="entry name" value="Methylthioribose-1-phosphate isomerase"/>
    <property type="match status" value="1"/>
</dbReference>
<dbReference type="InterPro" id="IPR042529">
    <property type="entry name" value="IF_2B-like_C"/>
</dbReference>
<evidence type="ECO:0000256" key="1">
    <source>
        <dbReference type="ARBA" id="ARBA00023235"/>
    </source>
</evidence>
<dbReference type="UniPathway" id="UPA00904">
    <property type="reaction ID" value="UER00874"/>
</dbReference>
<feature type="site" description="Transition state stabilizer" evidence="3">
    <location>
        <position position="159"/>
    </location>
</feature>
<accession>A0A2U3D9N4</accession>
<keyword evidence="3" id="KW-0028">Amino-acid biosynthesis</keyword>
<keyword evidence="1 3" id="KW-0413">Isomerase</keyword>
<feature type="binding site" evidence="3">
    <location>
        <begin position="48"/>
        <end position="50"/>
    </location>
    <ligand>
        <name>substrate</name>
    </ligand>
</feature>
<evidence type="ECO:0000256" key="3">
    <source>
        <dbReference type="HAMAP-Rule" id="MF_01678"/>
    </source>
</evidence>
<dbReference type="InterPro" id="IPR027363">
    <property type="entry name" value="M1Pi_N"/>
</dbReference>
<dbReference type="Gene3D" id="3.40.50.10470">
    <property type="entry name" value="Translation initiation factor eif-2b, domain 2"/>
    <property type="match status" value="1"/>
</dbReference>
<dbReference type="Gene3D" id="1.20.120.420">
    <property type="entry name" value="translation initiation factor eif-2b, domain 1"/>
    <property type="match status" value="1"/>
</dbReference>
<dbReference type="GO" id="GO:0046523">
    <property type="term" value="F:S-methyl-5-thioribose-1-phosphate isomerase activity"/>
    <property type="evidence" value="ECO:0007669"/>
    <property type="project" value="UniProtKB-UniRule"/>
</dbReference>
<keyword evidence="5" id="KW-1185">Reference proteome</keyword>
<comment type="function">
    <text evidence="3">Catalyzes the interconversion of methylthioribose-1-phosphate (MTR-1-P) into methylthioribulose-1-phosphate (MTRu-1-P).</text>
</comment>
<dbReference type="NCBIfam" id="TIGR00524">
    <property type="entry name" value="eIF-2B_rel"/>
    <property type="match status" value="1"/>
</dbReference>
<dbReference type="GO" id="GO:0019509">
    <property type="term" value="P:L-methionine salvage from methylthioadenosine"/>
    <property type="evidence" value="ECO:0007669"/>
    <property type="project" value="UniProtKB-UniRule"/>
</dbReference>
<comment type="catalytic activity">
    <reaction evidence="2 3">
        <text>5-(methylsulfanyl)-alpha-D-ribose 1-phosphate = 5-(methylsulfanyl)-D-ribulose 1-phosphate</text>
        <dbReference type="Rhea" id="RHEA:19989"/>
        <dbReference type="ChEBI" id="CHEBI:58533"/>
        <dbReference type="ChEBI" id="CHEBI:58548"/>
        <dbReference type="EC" id="5.3.1.23"/>
    </reaction>
</comment>
<name>A0A2U3D9N4_SULT2</name>
<organism evidence="4 5">
    <name type="scientific">Sulfoacidibacillus thermotolerans</name>
    <name type="common">Acidibacillus sulfuroxidans</name>
    <dbReference type="NCBI Taxonomy" id="1765684"/>
    <lineage>
        <taxon>Bacteria</taxon>
        <taxon>Bacillati</taxon>
        <taxon>Bacillota</taxon>
        <taxon>Bacilli</taxon>
        <taxon>Bacillales</taxon>
        <taxon>Alicyclobacillaceae</taxon>
        <taxon>Sulfoacidibacillus</taxon>
    </lineage>
</organism>
<dbReference type="OrthoDB" id="9803436at2"/>
<comment type="pathway">
    <text evidence="3">Amino-acid biosynthesis; L-methionine biosynthesis via salvage pathway; L-methionine from S-methyl-5-thio-alpha-D-ribose 1-phosphate: step 1/6.</text>
</comment>
<keyword evidence="3" id="KW-0486">Methionine biosynthesis</keyword>
<dbReference type="InterPro" id="IPR005251">
    <property type="entry name" value="IF-M1Pi"/>
</dbReference>
<dbReference type="SUPFAM" id="SSF100950">
    <property type="entry name" value="NagB/RpiA/CoA transferase-like"/>
    <property type="match status" value="1"/>
</dbReference>
<reference evidence="4 5" key="1">
    <citation type="submission" date="2016-11" db="EMBL/GenBank/DDBJ databases">
        <title>Comparative genomics of Acidibacillus ferroxidans species.</title>
        <authorList>
            <person name="Oliveira G."/>
            <person name="Nunes G."/>
            <person name="Oliveira R."/>
            <person name="Araujo F."/>
            <person name="Salim A."/>
            <person name="Scholte L."/>
            <person name="Morais D."/>
            <person name="Nancucheo I."/>
            <person name="Johnson D.B."/>
            <person name="Grail B."/>
            <person name="Bittencourt J."/>
            <person name="Valadares R."/>
        </authorList>
    </citation>
    <scope>NUCLEOTIDE SEQUENCE [LARGE SCALE GENOMIC DNA]</scope>
    <source>
        <strain evidence="4 5">Y002</strain>
    </source>
</reference>
<proteinExistence type="inferred from homology"/>
<dbReference type="FunFam" id="3.40.50.10470:FF:000006">
    <property type="entry name" value="Methylthioribose-1-phosphate isomerase"/>
    <property type="match status" value="1"/>
</dbReference>
<dbReference type="Pfam" id="PF01008">
    <property type="entry name" value="IF-2B"/>
    <property type="match status" value="1"/>
</dbReference>
<evidence type="ECO:0000313" key="5">
    <source>
        <dbReference type="Proteomes" id="UP000245380"/>
    </source>
</evidence>
<evidence type="ECO:0000313" key="4">
    <source>
        <dbReference type="EMBL" id="PWI57997.1"/>
    </source>
</evidence>
<dbReference type="Proteomes" id="UP000245380">
    <property type="component" value="Unassembled WGS sequence"/>
</dbReference>
<dbReference type="AlphaFoldDB" id="A0A2U3D9N4"/>
<dbReference type="InterPro" id="IPR011559">
    <property type="entry name" value="Initiation_fac_2B_a/b/d"/>
</dbReference>
<dbReference type="NCBIfam" id="NF004326">
    <property type="entry name" value="PRK05720.1"/>
    <property type="match status" value="1"/>
</dbReference>
<dbReference type="PANTHER" id="PTHR43475">
    <property type="entry name" value="METHYLTHIORIBOSE-1-PHOSPHATE ISOMERASE"/>
    <property type="match status" value="1"/>
</dbReference>
<comment type="similarity">
    <text evidence="3">Belongs to the EIF-2B alpha/beta/delta subunits family. MtnA subfamily.</text>
</comment>
<feature type="binding site" evidence="3">
    <location>
        <begin position="249"/>
        <end position="250"/>
    </location>
    <ligand>
        <name>substrate</name>
    </ligand>
</feature>
<comment type="caution">
    <text evidence="4">The sequence shown here is derived from an EMBL/GenBank/DDBJ whole genome shotgun (WGS) entry which is preliminary data.</text>
</comment>
<dbReference type="PANTHER" id="PTHR43475:SF1">
    <property type="entry name" value="METHYLTHIORIBOSE-1-PHOSPHATE ISOMERASE"/>
    <property type="match status" value="1"/>
</dbReference>
<protein>
    <recommendedName>
        <fullName evidence="3">Methylthioribose-1-phosphate isomerase</fullName>
        <shortName evidence="3">M1Pi</shortName>
        <shortName evidence="3">MTR-1-P isomerase</shortName>
        <ecNumber evidence="3">5.3.1.23</ecNumber>
    </recommendedName>
    <alternativeName>
        <fullName evidence="3">S-methyl-5-thioribose-1-phosphate isomerase</fullName>
    </alternativeName>
</protein>
<gene>
    <name evidence="3 4" type="primary">mtnA</name>
    <name evidence="4" type="ORF">BM613_05645</name>
</gene>
<dbReference type="InterPro" id="IPR037171">
    <property type="entry name" value="NagB/RpiA_transferase-like"/>
</dbReference>
<sequence length="341" mass="37700">MGEGLRTLLFEGDRLRLIDQTKLPTELRYVMVDDEQTAFSAIRSMQVRGAPAIGMTAAYGLYLGLKKHVDLDKEAFFGELKRQAEFLKGARPTAVNLAWAIERLVRVAHEQRAQGVRAVLNALREEAKAIQHEDERACRTMGENLQAFIKDGMGILTHCNTGALAASQYGTALAGFYVAHERGLKIHVYADETRPFLQGARLTAWELQQAGIDVTLICDNMAASVMASRKIQAVMVGADRIAANGDTANKIGTYQVAILAKYFQIPFYIVAPWSTIDPKTTSGREIPIEERPAKEVTEWGGVQIAPRDVPVYNPAFDVTPHELITAIVTEKGIYLPPYHFA</sequence>
<dbReference type="RefSeq" id="WP_109430305.1">
    <property type="nucleotide sequence ID" value="NZ_MPDK01000007.1"/>
</dbReference>
<feature type="binding site" evidence="3">
    <location>
        <position position="91"/>
    </location>
    <ligand>
        <name>substrate</name>
    </ligand>
</feature>
<dbReference type="HAMAP" id="MF_01678">
    <property type="entry name" value="Salvage_MtnA"/>
    <property type="match status" value="1"/>
</dbReference>
<dbReference type="EC" id="5.3.1.23" evidence="3"/>